<dbReference type="EMBL" id="CP049933">
    <property type="protein sequence ID" value="QIM18573.1"/>
    <property type="molecule type" value="Genomic_DNA"/>
</dbReference>
<evidence type="ECO:0000313" key="2">
    <source>
        <dbReference type="EMBL" id="QIM18573.1"/>
    </source>
</evidence>
<proteinExistence type="predicted"/>
<feature type="region of interest" description="Disordered" evidence="1">
    <location>
        <begin position="1"/>
        <end position="22"/>
    </location>
</feature>
<protein>
    <submittedName>
        <fullName evidence="2">Uncharacterized protein</fullName>
    </submittedName>
</protein>
<gene>
    <name evidence="2" type="ORF">G7066_07975</name>
</gene>
<dbReference type="RefSeq" id="WP_166330288.1">
    <property type="nucleotide sequence ID" value="NZ_CP049933.1"/>
</dbReference>
<keyword evidence="3" id="KW-1185">Reference proteome</keyword>
<reference evidence="2 3" key="1">
    <citation type="submission" date="2020-03" db="EMBL/GenBank/DDBJ databases">
        <title>Leucobacter sp. nov., isolated from beetles.</title>
        <authorList>
            <person name="Hyun D.-W."/>
            <person name="Bae J.-W."/>
        </authorList>
    </citation>
    <scope>NUCLEOTIDE SEQUENCE [LARGE SCALE GENOMIC DNA]</scope>
    <source>
        <strain evidence="2 3">HDW9A</strain>
    </source>
</reference>
<dbReference type="Proteomes" id="UP000503441">
    <property type="component" value="Chromosome"/>
</dbReference>
<evidence type="ECO:0000313" key="3">
    <source>
        <dbReference type="Proteomes" id="UP000503441"/>
    </source>
</evidence>
<evidence type="ECO:0000256" key="1">
    <source>
        <dbReference type="SAM" id="MobiDB-lite"/>
    </source>
</evidence>
<accession>A0ABX6JWG3</accession>
<sequence>MKLSFPGLSKQTPRERSNAGTVSRRVGAAPLAWSAAVLVASSALVAPAVEAQAVGSNAWFDNVVSSGTEAAPAPDVLRVRQASFDANVAVASLVSPAALGQAREGERVEVKSSVPSIQIATMDDRVLDIKVDEVAVTQPYDGVAGKPGVQMLGSTVLPDGTTTTATFSFVPEASGKYVMAGSVDEPALPDVTLQQVSGNTYALSEMKAKAIEPADGNDAPLAASEAAVPPAEPQVIGGNYVIDVLVGYGPGMGYLGRPRRLRFIPGLSRRILRSGIRG</sequence>
<organism evidence="2 3">
    <name type="scientific">Leucobacter coleopterorum</name>
    <dbReference type="NCBI Taxonomy" id="2714933"/>
    <lineage>
        <taxon>Bacteria</taxon>
        <taxon>Bacillati</taxon>
        <taxon>Actinomycetota</taxon>
        <taxon>Actinomycetes</taxon>
        <taxon>Micrococcales</taxon>
        <taxon>Microbacteriaceae</taxon>
        <taxon>Leucobacter</taxon>
    </lineage>
</organism>
<name>A0ABX6JWG3_9MICO</name>